<proteinExistence type="inferred from homology"/>
<keyword evidence="3" id="KW-0413">Isomerase</keyword>
<evidence type="ECO:0000256" key="3">
    <source>
        <dbReference type="ARBA" id="ARBA00023235"/>
    </source>
</evidence>
<gene>
    <name evidence="7" type="ORF">PACLA_8A045067</name>
</gene>
<dbReference type="PANTHER" id="PTHR13710:SF105">
    <property type="entry name" value="ATP-DEPENDENT DNA HELICASE Q1"/>
    <property type="match status" value="1"/>
</dbReference>
<keyword evidence="8" id="KW-1185">Reference proteome</keyword>
<evidence type="ECO:0000256" key="5">
    <source>
        <dbReference type="ARBA" id="ARBA00034808"/>
    </source>
</evidence>
<comment type="similarity">
    <text evidence="1">Belongs to the helicase family. RecQ subfamily.</text>
</comment>
<dbReference type="EMBL" id="CACRXK020032747">
    <property type="protein sequence ID" value="CAB4043609.1"/>
    <property type="molecule type" value="Genomic_DNA"/>
</dbReference>
<name>A0A7D9M6U4_PARCT</name>
<dbReference type="GO" id="GO:0005737">
    <property type="term" value="C:cytoplasm"/>
    <property type="evidence" value="ECO:0007669"/>
    <property type="project" value="TreeGrafter"/>
</dbReference>
<protein>
    <recommendedName>
        <fullName evidence="5">DNA 3'-5' helicase</fullName>
        <ecNumber evidence="5">5.6.2.4</ecNumber>
    </recommendedName>
</protein>
<dbReference type="GO" id="GO:0043138">
    <property type="term" value="F:3'-5' DNA helicase activity"/>
    <property type="evidence" value="ECO:0007669"/>
    <property type="project" value="UniProtKB-EC"/>
</dbReference>
<dbReference type="OrthoDB" id="10261556at2759"/>
<dbReference type="GO" id="GO:0005524">
    <property type="term" value="F:ATP binding"/>
    <property type="evidence" value="ECO:0007669"/>
    <property type="project" value="InterPro"/>
</dbReference>
<dbReference type="PROSITE" id="PS51192">
    <property type="entry name" value="HELICASE_ATP_BIND_1"/>
    <property type="match status" value="1"/>
</dbReference>
<keyword evidence="2" id="KW-0238">DNA-binding</keyword>
<comment type="caution">
    <text evidence="7">The sequence shown here is derived from an EMBL/GenBank/DDBJ whole genome shotgun (WGS) entry which is preliminary data.</text>
</comment>
<dbReference type="InterPro" id="IPR027417">
    <property type="entry name" value="P-loop_NTPase"/>
</dbReference>
<evidence type="ECO:0000259" key="6">
    <source>
        <dbReference type="PROSITE" id="PS51192"/>
    </source>
</evidence>
<evidence type="ECO:0000313" key="8">
    <source>
        <dbReference type="Proteomes" id="UP001152795"/>
    </source>
</evidence>
<dbReference type="CDD" id="cd17920">
    <property type="entry name" value="DEXHc_RecQ"/>
    <property type="match status" value="1"/>
</dbReference>
<dbReference type="Gene3D" id="3.40.50.300">
    <property type="entry name" value="P-loop containing nucleotide triphosphate hydrolases"/>
    <property type="match status" value="1"/>
</dbReference>
<evidence type="ECO:0000256" key="4">
    <source>
        <dbReference type="ARBA" id="ARBA00034617"/>
    </source>
</evidence>
<dbReference type="GO" id="GO:0005694">
    <property type="term" value="C:chromosome"/>
    <property type="evidence" value="ECO:0007669"/>
    <property type="project" value="TreeGrafter"/>
</dbReference>
<evidence type="ECO:0000256" key="2">
    <source>
        <dbReference type="ARBA" id="ARBA00023125"/>
    </source>
</evidence>
<dbReference type="GO" id="GO:0009378">
    <property type="term" value="F:four-way junction helicase activity"/>
    <property type="evidence" value="ECO:0007669"/>
    <property type="project" value="TreeGrafter"/>
</dbReference>
<dbReference type="SMART" id="SM00487">
    <property type="entry name" value="DEXDc"/>
    <property type="match status" value="1"/>
</dbReference>
<organism evidence="7 8">
    <name type="scientific">Paramuricea clavata</name>
    <name type="common">Red gorgonian</name>
    <name type="synonym">Violescent sea-whip</name>
    <dbReference type="NCBI Taxonomy" id="317549"/>
    <lineage>
        <taxon>Eukaryota</taxon>
        <taxon>Metazoa</taxon>
        <taxon>Cnidaria</taxon>
        <taxon>Anthozoa</taxon>
        <taxon>Octocorallia</taxon>
        <taxon>Malacalcyonacea</taxon>
        <taxon>Plexauridae</taxon>
        <taxon>Paramuricea</taxon>
    </lineage>
</organism>
<dbReference type="PANTHER" id="PTHR13710">
    <property type="entry name" value="DNA HELICASE RECQ FAMILY MEMBER"/>
    <property type="match status" value="1"/>
</dbReference>
<evidence type="ECO:0000313" key="7">
    <source>
        <dbReference type="EMBL" id="CAB4043609.1"/>
    </source>
</evidence>
<reference evidence="7" key="1">
    <citation type="submission" date="2020-04" db="EMBL/GenBank/DDBJ databases">
        <authorList>
            <person name="Alioto T."/>
            <person name="Alioto T."/>
            <person name="Gomez Garrido J."/>
        </authorList>
    </citation>
    <scope>NUCLEOTIDE SEQUENCE</scope>
    <source>
        <strain evidence="7">A484AB</strain>
    </source>
</reference>
<dbReference type="GO" id="GO:0000724">
    <property type="term" value="P:double-strand break repair via homologous recombination"/>
    <property type="evidence" value="ECO:0007669"/>
    <property type="project" value="TreeGrafter"/>
</dbReference>
<dbReference type="EC" id="5.6.2.4" evidence="5"/>
<accession>A0A7D9M6U4</accession>
<keyword evidence="7" id="KW-0067">ATP-binding</keyword>
<comment type="catalytic activity">
    <reaction evidence="4">
        <text>Couples ATP hydrolysis with the unwinding of duplex DNA by translocating in the 3'-5' direction.</text>
        <dbReference type="EC" id="5.6.2.4"/>
    </reaction>
</comment>
<keyword evidence="7" id="KW-0378">Hydrolase</keyword>
<dbReference type="SUPFAM" id="SSF52540">
    <property type="entry name" value="P-loop containing nucleoside triphosphate hydrolases"/>
    <property type="match status" value="1"/>
</dbReference>
<keyword evidence="7" id="KW-0547">Nucleotide-binding</keyword>
<dbReference type="Pfam" id="PF00270">
    <property type="entry name" value="DEAD"/>
    <property type="match status" value="1"/>
</dbReference>
<dbReference type="GO" id="GO:0003677">
    <property type="term" value="F:DNA binding"/>
    <property type="evidence" value="ECO:0007669"/>
    <property type="project" value="UniProtKB-KW"/>
</dbReference>
<feature type="domain" description="Helicase ATP-binding" evidence="6">
    <location>
        <begin position="246"/>
        <end position="397"/>
    </location>
</feature>
<keyword evidence="7" id="KW-0347">Helicase</keyword>
<dbReference type="Proteomes" id="UP001152795">
    <property type="component" value="Unassembled WGS sequence"/>
</dbReference>
<dbReference type="InterPro" id="IPR014001">
    <property type="entry name" value="Helicase_ATP-bd"/>
</dbReference>
<evidence type="ECO:0000256" key="1">
    <source>
        <dbReference type="ARBA" id="ARBA00005446"/>
    </source>
</evidence>
<feature type="non-terminal residue" evidence="7">
    <location>
        <position position="1"/>
    </location>
</feature>
<dbReference type="InterPro" id="IPR011545">
    <property type="entry name" value="DEAD/DEAH_box_helicase_dom"/>
</dbReference>
<dbReference type="AlphaFoldDB" id="A0A7D9M6U4"/>
<sequence length="397" mass="44837">MAETVMAGANDDCVNAARLHERPFHAAYINEKIPCPLPQCRRDFRNDFFEVNGLAQHVRAKHSGVTFTDKHVDEAKCVLKSLHGEETKSHLEKLSTARRNLKSEPYIGYNVFTKHGDCHNLYVAAKDAKEAAKLVGMVLLHFGYLKPYSKGNRGEPIDVKGGNITATFNVWFSTKTESGKDMTVVIAEATFVKKDLYVDATPLQKEHCHRNNVNTAAIQPSGDPSLDILRAMFQFESFRGLQKQAIDSILQRKNTLLVMPTGGGKTLCYAVPALLQEKVTVVVFPLLSLLIDQCQRFRSKGIPVCYVMSEMDMQERETAFHKLTSSPLEYKFLFVTPETLLSNETLSRLQDLAEKQLLNFIVIDEAHCIDSWGFNFRPSYRELWKLKEFGVPIVAMT</sequence>